<gene>
    <name evidence="1" type="ORF">PLEPLA_LOCUS18496</name>
</gene>
<dbReference type="Proteomes" id="UP001153269">
    <property type="component" value="Unassembled WGS sequence"/>
</dbReference>
<reference evidence="1" key="1">
    <citation type="submission" date="2020-03" db="EMBL/GenBank/DDBJ databases">
        <authorList>
            <person name="Weist P."/>
        </authorList>
    </citation>
    <scope>NUCLEOTIDE SEQUENCE</scope>
</reference>
<dbReference type="EMBL" id="CADEAL010001236">
    <property type="protein sequence ID" value="CAB1430514.1"/>
    <property type="molecule type" value="Genomic_DNA"/>
</dbReference>
<comment type="caution">
    <text evidence="1">The sequence shown here is derived from an EMBL/GenBank/DDBJ whole genome shotgun (WGS) entry which is preliminary data.</text>
</comment>
<protein>
    <submittedName>
        <fullName evidence="1">Uncharacterized protein</fullName>
    </submittedName>
</protein>
<evidence type="ECO:0000313" key="2">
    <source>
        <dbReference type="Proteomes" id="UP001153269"/>
    </source>
</evidence>
<evidence type="ECO:0000313" key="1">
    <source>
        <dbReference type="EMBL" id="CAB1430514.1"/>
    </source>
</evidence>
<name>A0A9N7UHT0_PLEPL</name>
<accession>A0A9N7UHT0</accession>
<proteinExistence type="predicted"/>
<organism evidence="1 2">
    <name type="scientific">Pleuronectes platessa</name>
    <name type="common">European plaice</name>
    <dbReference type="NCBI Taxonomy" id="8262"/>
    <lineage>
        <taxon>Eukaryota</taxon>
        <taxon>Metazoa</taxon>
        <taxon>Chordata</taxon>
        <taxon>Craniata</taxon>
        <taxon>Vertebrata</taxon>
        <taxon>Euteleostomi</taxon>
        <taxon>Actinopterygii</taxon>
        <taxon>Neopterygii</taxon>
        <taxon>Teleostei</taxon>
        <taxon>Neoteleostei</taxon>
        <taxon>Acanthomorphata</taxon>
        <taxon>Carangaria</taxon>
        <taxon>Pleuronectiformes</taxon>
        <taxon>Pleuronectoidei</taxon>
        <taxon>Pleuronectidae</taxon>
        <taxon>Pleuronectes</taxon>
    </lineage>
</organism>
<dbReference type="AlphaFoldDB" id="A0A9N7UHT0"/>
<keyword evidence="2" id="KW-1185">Reference proteome</keyword>
<sequence length="124" mass="13363">MFIFVVKPLGKCRGWGSSRPIALLSTSPEARCAARLVVFRPRCLTASLVRGLSFSWTAGRCPLPVRNAGHWRGPGMAVGGGVCGRVSGPSRGSPQIRSRWGPPPAVRLGWRLAADSELVRTREI</sequence>